<dbReference type="Pfam" id="PF04287">
    <property type="entry name" value="DUF446"/>
    <property type="match status" value="1"/>
</dbReference>
<dbReference type="AlphaFoldDB" id="A0A432W0N7"/>
<proteinExistence type="predicted"/>
<comment type="caution">
    <text evidence="3">The sequence shown here is derived from an EMBL/GenBank/DDBJ whole genome shotgun (WGS) entry which is preliminary data.</text>
</comment>
<keyword evidence="4" id="KW-1185">Reference proteome</keyword>
<dbReference type="SUPFAM" id="SSF158452">
    <property type="entry name" value="YqcC-like"/>
    <property type="match status" value="1"/>
</dbReference>
<dbReference type="Gene3D" id="1.20.1440.40">
    <property type="entry name" value="YqcC-like"/>
    <property type="match status" value="1"/>
</dbReference>
<feature type="domain" description="YqcC-like" evidence="2">
    <location>
        <begin position="72"/>
        <end position="168"/>
    </location>
</feature>
<dbReference type="InterPro" id="IPR007384">
    <property type="entry name" value="UCP006257"/>
</dbReference>
<sequence>MLFRYSWCIRCFYLCGCSLLFSRFANHALPKRVVPHIHTDKNLTLKLCKRIVTVAKAKVKKLMANNSITQKTLDHLEDLEQHLKAQALWDEAMPEPSRLLSSQPFASDTLEFYQWIQFIMIPSLRQCVEQRKPLPNKIAVSPMAVEVWKGKLKEHRQIILALKAIDELLDGHHGRH</sequence>
<evidence type="ECO:0000259" key="2">
    <source>
        <dbReference type="Pfam" id="PF04287"/>
    </source>
</evidence>
<evidence type="ECO:0000313" key="3">
    <source>
        <dbReference type="EMBL" id="RUO22548.1"/>
    </source>
</evidence>
<gene>
    <name evidence="3" type="ORF">CWE08_05065</name>
</gene>
<evidence type="ECO:0000256" key="1">
    <source>
        <dbReference type="SAM" id="SignalP"/>
    </source>
</evidence>
<dbReference type="PANTHER" id="PTHR39586">
    <property type="entry name" value="CYTOPLASMIC PROTEIN-RELATED"/>
    <property type="match status" value="1"/>
</dbReference>
<dbReference type="PANTHER" id="PTHR39586:SF1">
    <property type="entry name" value="CYTOPLASMIC PROTEIN"/>
    <property type="match status" value="1"/>
</dbReference>
<dbReference type="GO" id="GO:0044010">
    <property type="term" value="P:single-species biofilm formation"/>
    <property type="evidence" value="ECO:0007669"/>
    <property type="project" value="TreeGrafter"/>
</dbReference>
<dbReference type="EMBL" id="PIPJ01000002">
    <property type="protein sequence ID" value="RUO22548.1"/>
    <property type="molecule type" value="Genomic_DNA"/>
</dbReference>
<dbReference type="InterPro" id="IPR023376">
    <property type="entry name" value="YqcC-like_dom"/>
</dbReference>
<feature type="chain" id="PRO_5019275564" description="YqcC-like domain-containing protein" evidence="1">
    <location>
        <begin position="28"/>
        <end position="176"/>
    </location>
</feature>
<keyword evidence="1" id="KW-0732">Signal</keyword>
<feature type="signal peptide" evidence="1">
    <location>
        <begin position="1"/>
        <end position="27"/>
    </location>
</feature>
<accession>A0A432W0N7</accession>
<dbReference type="InterPro" id="IPR036814">
    <property type="entry name" value="YqcC-like_sf"/>
</dbReference>
<organism evidence="3 4">
    <name type="scientific">Aliidiomarina iranensis</name>
    <dbReference type="NCBI Taxonomy" id="1434071"/>
    <lineage>
        <taxon>Bacteria</taxon>
        <taxon>Pseudomonadati</taxon>
        <taxon>Pseudomonadota</taxon>
        <taxon>Gammaproteobacteria</taxon>
        <taxon>Alteromonadales</taxon>
        <taxon>Idiomarinaceae</taxon>
        <taxon>Aliidiomarina</taxon>
    </lineage>
</organism>
<reference evidence="4" key="1">
    <citation type="journal article" date="2018" name="Front. Microbiol.">
        <title>Genome-Based Analysis Reveals the Taxonomy and Diversity of the Family Idiomarinaceae.</title>
        <authorList>
            <person name="Liu Y."/>
            <person name="Lai Q."/>
            <person name="Shao Z."/>
        </authorList>
    </citation>
    <scope>NUCLEOTIDE SEQUENCE [LARGE SCALE GENOMIC DNA]</scope>
    <source>
        <strain evidence="4">GBPy7</strain>
    </source>
</reference>
<protein>
    <recommendedName>
        <fullName evidence="2">YqcC-like domain-containing protein</fullName>
    </recommendedName>
</protein>
<dbReference type="Proteomes" id="UP000288395">
    <property type="component" value="Unassembled WGS sequence"/>
</dbReference>
<evidence type="ECO:0000313" key="4">
    <source>
        <dbReference type="Proteomes" id="UP000288395"/>
    </source>
</evidence>
<name>A0A432W0N7_9GAMM</name>